<sequence>MLTAAKKAFYRARGYVRGHVGGDPFRLDPYHSKFWKKAERGAWEPETFEVLEAHLSKERDYIDIGAWIGPTVLFAANRARHVWCFEPDPDAFRALTRNLSLNGIGNVSALPVALSNTAGVARMASFRGGRGDSMTSLLKANAADAVDVATLGWNDFAGQTNLSAVSLVKMDIEGAEFFLLPTLLEWLQAHRPAFYLSTHAPYLAEDVRREKMGEVARLLAFYPRVTDSRTGRTGFHLLTEPEALTGFQSFVFHSA</sequence>
<dbReference type="NCBIfam" id="TIGR01444">
    <property type="entry name" value="fkbM_fam"/>
    <property type="match status" value="1"/>
</dbReference>
<dbReference type="AlphaFoldDB" id="A0A916THZ1"/>
<evidence type="ECO:0000259" key="1">
    <source>
        <dbReference type="Pfam" id="PF05050"/>
    </source>
</evidence>
<reference evidence="2" key="2">
    <citation type="submission" date="2020-09" db="EMBL/GenBank/DDBJ databases">
        <authorList>
            <person name="Sun Q."/>
            <person name="Zhou Y."/>
        </authorList>
    </citation>
    <scope>NUCLEOTIDE SEQUENCE</scope>
    <source>
        <strain evidence="2">CGMCC 1.12426</strain>
    </source>
</reference>
<proteinExistence type="predicted"/>
<name>A0A916THZ1_9HYPH</name>
<dbReference type="RefSeq" id="WP_150496081.1">
    <property type="nucleotide sequence ID" value="NZ_BMFA01000005.1"/>
</dbReference>
<dbReference type="InterPro" id="IPR006342">
    <property type="entry name" value="FkbM_mtfrase"/>
</dbReference>
<dbReference type="InterPro" id="IPR052514">
    <property type="entry name" value="SAM-dependent_MTase"/>
</dbReference>
<dbReference type="Proteomes" id="UP000605148">
    <property type="component" value="Unassembled WGS sequence"/>
</dbReference>
<dbReference type="SUPFAM" id="SSF53335">
    <property type="entry name" value="S-adenosyl-L-methionine-dependent methyltransferases"/>
    <property type="match status" value="1"/>
</dbReference>
<dbReference type="InterPro" id="IPR029063">
    <property type="entry name" value="SAM-dependent_MTases_sf"/>
</dbReference>
<keyword evidence="3" id="KW-1185">Reference proteome</keyword>
<protein>
    <recommendedName>
        <fullName evidence="1">Methyltransferase FkbM domain-containing protein</fullName>
    </recommendedName>
</protein>
<gene>
    <name evidence="2" type="ORF">GCM10011316_18130</name>
</gene>
<accession>A0A916THZ1</accession>
<feature type="domain" description="Methyltransferase FkbM" evidence="1">
    <location>
        <begin position="63"/>
        <end position="194"/>
    </location>
</feature>
<evidence type="ECO:0000313" key="2">
    <source>
        <dbReference type="EMBL" id="GGB46393.1"/>
    </source>
</evidence>
<dbReference type="EMBL" id="BMFA01000005">
    <property type="protein sequence ID" value="GGB46393.1"/>
    <property type="molecule type" value="Genomic_DNA"/>
</dbReference>
<dbReference type="Pfam" id="PF05050">
    <property type="entry name" value="Methyltransf_21"/>
    <property type="match status" value="1"/>
</dbReference>
<reference evidence="2" key="1">
    <citation type="journal article" date="2014" name="Int. J. Syst. Evol. Microbiol.">
        <title>Complete genome sequence of Corynebacterium casei LMG S-19264T (=DSM 44701T), isolated from a smear-ripened cheese.</title>
        <authorList>
            <consortium name="US DOE Joint Genome Institute (JGI-PGF)"/>
            <person name="Walter F."/>
            <person name="Albersmeier A."/>
            <person name="Kalinowski J."/>
            <person name="Ruckert C."/>
        </authorList>
    </citation>
    <scope>NUCLEOTIDE SEQUENCE</scope>
    <source>
        <strain evidence="2">CGMCC 1.12426</strain>
    </source>
</reference>
<comment type="caution">
    <text evidence="2">The sequence shown here is derived from an EMBL/GenBank/DDBJ whole genome shotgun (WGS) entry which is preliminary data.</text>
</comment>
<dbReference type="PANTHER" id="PTHR34203">
    <property type="entry name" value="METHYLTRANSFERASE, FKBM FAMILY PROTEIN"/>
    <property type="match status" value="1"/>
</dbReference>
<evidence type="ECO:0000313" key="3">
    <source>
        <dbReference type="Proteomes" id="UP000605148"/>
    </source>
</evidence>
<dbReference type="Gene3D" id="3.40.50.150">
    <property type="entry name" value="Vaccinia Virus protein VP39"/>
    <property type="match status" value="1"/>
</dbReference>
<dbReference type="OrthoDB" id="4104638at2"/>
<organism evidence="2 3">
    <name type="scientific">Roseibium aquae</name>
    <dbReference type="NCBI Taxonomy" id="1323746"/>
    <lineage>
        <taxon>Bacteria</taxon>
        <taxon>Pseudomonadati</taxon>
        <taxon>Pseudomonadota</taxon>
        <taxon>Alphaproteobacteria</taxon>
        <taxon>Hyphomicrobiales</taxon>
        <taxon>Stappiaceae</taxon>
        <taxon>Roseibium</taxon>
    </lineage>
</organism>
<dbReference type="PANTHER" id="PTHR34203:SF15">
    <property type="entry name" value="SLL1173 PROTEIN"/>
    <property type="match status" value="1"/>
</dbReference>